<accession>A0A8S1LL20</accession>
<dbReference type="AlphaFoldDB" id="A0A8S1LL20"/>
<feature type="region of interest" description="Disordered" evidence="1">
    <location>
        <begin position="284"/>
        <end position="316"/>
    </location>
</feature>
<gene>
    <name evidence="2" type="ORF">PPRIM_AZ9-3.1.T0430060</name>
</gene>
<dbReference type="Proteomes" id="UP000688137">
    <property type="component" value="Unassembled WGS sequence"/>
</dbReference>
<sequence length="836" mass="98043">MFEQQYLEQRKSKQEQVVNTKSRHLIVMNQLKKKEENWNNRFYVQNQNKNESVEKQKPKQIHNTSKLIEVQDYYNIPEFHRQLFLMCLQTLPKNNQAIQFEIEEMQQKKSHIQVIIQKINKLCMQAVDAREKCLTFLINHIQQIQDNPGDEQLLQKSAELITHIRILSINVVEQILGWRQYLMKFLVNIHSHESISLPYLYLRENYLIKMRKDIQYITNSILSNYYQFSIKPDPFFVAITKPADDPNKIVQFISKPLLKRIKNCEIIIQDEALSICKDDKSIHNQANSKDQIKMSPEKSIHPGRIRPPKRQEQSQNQKRIIYKQPDDVNNQQQNLIPKNIPLRQFNKQGSATSQKQNSIKVTPNESNNKQQAQQSPPQSDKKQSNSILAAVPTIDQQNLITEEDNTFKIKKCQLSDQNVIDHLNNINEDFKKSWRGEIQLMQNQYDQQDDSFCLGIYQKDQFLALGQCYLDQSLQERRLILSHFSTADPSQFQELLKFIIKFIWEIDPCLEIRMSLYHYNQNDSFQANKEITTKLKELGFKWKVVQSVNSETRFTVMAIRRPSDIDQLKQFDPIFLQHLYLTCDKNTIQNTDAFTSLYCLTTLNTKIDLDDEIINQHKDNLINSEFGFKGIKLQEHTSDEFHAYINQYFENFDQLNPSNSEVSLSSDKVISSFCKECYRWANCKLAQHQRLIYNGFQTPTKVDNAKVFMSDSGNIKVYLISTDQSSTSIFVFEYDDEITLQKVQSILNQCGLQVPIDQNLYIPQFIVNSKVKYSENVIGLGRFSTAYRPKMVDIQNAQGYIIKPPFVFGIINEDFNEITGMPNLFFKVQDTHCIQL</sequence>
<feature type="compositionally biased region" description="Low complexity" evidence="1">
    <location>
        <begin position="366"/>
        <end position="378"/>
    </location>
</feature>
<organism evidence="2 3">
    <name type="scientific">Paramecium primaurelia</name>
    <dbReference type="NCBI Taxonomy" id="5886"/>
    <lineage>
        <taxon>Eukaryota</taxon>
        <taxon>Sar</taxon>
        <taxon>Alveolata</taxon>
        <taxon>Ciliophora</taxon>
        <taxon>Intramacronucleata</taxon>
        <taxon>Oligohymenophorea</taxon>
        <taxon>Peniculida</taxon>
        <taxon>Parameciidae</taxon>
        <taxon>Paramecium</taxon>
    </lineage>
</organism>
<dbReference type="EMBL" id="CAJJDM010000043">
    <property type="protein sequence ID" value="CAD8068888.1"/>
    <property type="molecule type" value="Genomic_DNA"/>
</dbReference>
<evidence type="ECO:0000313" key="3">
    <source>
        <dbReference type="Proteomes" id="UP000688137"/>
    </source>
</evidence>
<evidence type="ECO:0000256" key="1">
    <source>
        <dbReference type="SAM" id="MobiDB-lite"/>
    </source>
</evidence>
<keyword evidence="3" id="KW-1185">Reference proteome</keyword>
<feature type="compositionally biased region" description="Polar residues" evidence="1">
    <location>
        <begin position="345"/>
        <end position="365"/>
    </location>
</feature>
<dbReference type="OMA" id="PKQIHNT"/>
<evidence type="ECO:0000313" key="2">
    <source>
        <dbReference type="EMBL" id="CAD8068888.1"/>
    </source>
</evidence>
<reference evidence="2" key="1">
    <citation type="submission" date="2021-01" db="EMBL/GenBank/DDBJ databases">
        <authorList>
            <consortium name="Genoscope - CEA"/>
            <person name="William W."/>
        </authorList>
    </citation>
    <scope>NUCLEOTIDE SEQUENCE</scope>
</reference>
<comment type="caution">
    <text evidence="2">The sequence shown here is derived from an EMBL/GenBank/DDBJ whole genome shotgun (WGS) entry which is preliminary data.</text>
</comment>
<proteinExistence type="predicted"/>
<feature type="region of interest" description="Disordered" evidence="1">
    <location>
        <begin position="338"/>
        <end position="385"/>
    </location>
</feature>
<name>A0A8S1LL20_PARPR</name>
<feature type="compositionally biased region" description="Basic and acidic residues" evidence="1">
    <location>
        <begin position="290"/>
        <end position="300"/>
    </location>
</feature>
<protein>
    <submittedName>
        <fullName evidence="2">Uncharacterized protein</fullName>
    </submittedName>
</protein>